<evidence type="ECO:0000313" key="3">
    <source>
        <dbReference type="Proteomes" id="UP000322454"/>
    </source>
</evidence>
<protein>
    <submittedName>
        <fullName evidence="2">Uncharacterized protein</fullName>
    </submittedName>
</protein>
<gene>
    <name evidence="2" type="ORF">EVJ48_01900</name>
</gene>
<comment type="caution">
    <text evidence="2">The sequence shown here is derived from an EMBL/GenBank/DDBJ whole genome shotgun (WGS) entry which is preliminary data.</text>
</comment>
<feature type="chain" id="PRO_5022069576" evidence="1">
    <location>
        <begin position="23"/>
        <end position="337"/>
    </location>
</feature>
<evidence type="ECO:0000256" key="1">
    <source>
        <dbReference type="SAM" id="SignalP"/>
    </source>
</evidence>
<dbReference type="AlphaFoldDB" id="A0A520XGE1"/>
<proteinExistence type="predicted"/>
<reference evidence="2 3" key="1">
    <citation type="submission" date="2019-01" db="EMBL/GenBank/DDBJ databases">
        <title>Insights into ecological role of a new deltaproteobacterial order Candidatus Sinidesulfobacterales (Sva0485) by metagenomics and metatranscriptomics.</title>
        <authorList>
            <person name="Tan S."/>
            <person name="Liu J."/>
            <person name="Fang Y."/>
            <person name="Hedlund B."/>
            <person name="Lian Z.-H."/>
            <person name="Huang L.-Y."/>
            <person name="Li J.-T."/>
            <person name="Huang L.-N."/>
            <person name="Li W.-J."/>
            <person name="Jiang H.-C."/>
            <person name="Dong H.-L."/>
            <person name="Shu W.-S."/>
        </authorList>
    </citation>
    <scope>NUCLEOTIDE SEQUENCE [LARGE SCALE GENOMIC DNA]</scope>
    <source>
        <strain evidence="2">AP4</strain>
    </source>
</reference>
<feature type="signal peptide" evidence="1">
    <location>
        <begin position="1"/>
        <end position="22"/>
    </location>
</feature>
<name>A0A520XGE1_9DELT</name>
<dbReference type="Proteomes" id="UP000322454">
    <property type="component" value="Unassembled WGS sequence"/>
</dbReference>
<evidence type="ECO:0000313" key="2">
    <source>
        <dbReference type="EMBL" id="RZV40272.1"/>
    </source>
</evidence>
<keyword evidence="1" id="KW-0732">Signal</keyword>
<organism evidence="2 3">
    <name type="scientific">Candidatus Acidulodesulfobacterium acidiphilum</name>
    <dbReference type="NCBI Taxonomy" id="2597224"/>
    <lineage>
        <taxon>Bacteria</taxon>
        <taxon>Deltaproteobacteria</taxon>
        <taxon>Candidatus Acidulodesulfobacterales</taxon>
        <taxon>Candidatus Acidulodesulfobacterium</taxon>
    </lineage>
</organism>
<sequence>MKKISILIALILILGFASQSFASYHYKPIQFPILSKHHYTTKYYTGGCLSVKHKLSYSMAKKMLEHPNREYPIKYEEILASYMYNYFYPNGSFFWVKKAEIQNFFENVVPNLKITNKATSYGLSYTLNMFSYFMKLIKDNKKFHNYYVKYSPLFSLAKLDEQKILAAKRGKVLLAIAKEKELLGNNRYKAINIMNNYCLRHNNCSVGYNDTTYTNNGMGYTIYTSGSFMLTVPFNAPDDFIITKTLFSTQLQNQLVFMLKQNGFSNASTMNLTTAFVSYITEPYKPKFSNIIENEKPFDRYVLNTIQGLTNMVATGNLKDFNELVNLFVKHFIKINK</sequence>
<dbReference type="EMBL" id="SHMQ01000002">
    <property type="protein sequence ID" value="RZV40272.1"/>
    <property type="molecule type" value="Genomic_DNA"/>
</dbReference>
<accession>A0A520XGE1</accession>